<keyword evidence="6" id="KW-0007">Acetylation</keyword>
<keyword evidence="4 6" id="KW-0378">Hydrolase</keyword>
<proteinExistence type="inferred from homology"/>
<dbReference type="NCBIfam" id="TIGR03814">
    <property type="entry name" value="Gln_ase"/>
    <property type="match status" value="1"/>
</dbReference>
<dbReference type="InterPro" id="IPR015868">
    <property type="entry name" value="Glutaminase"/>
</dbReference>
<sequence length="434" mass="47126">MSAERDDIAHSGAFSTRPAQFETEEAEAEECRGHAEAGFRELAAHGPVTGERVLAALEAAGLEPDDPRLSGSWEGFGDRAGEALDEDAFCDILPAHEASLVRRALTGRLASEDFGAFRRRIANLFYYSAEETSGRIADYIPELAKADPEAYAMGACTIDGQRFELGLREADAGRAFCVQSAMKPVNYAVAQELLGATMVHRHVGREPSGQSFNEITLDEHRRPHNPMINAGAIITTALIKPGASVDARFDFIRRVWRSASAGDACGFDQATYESELGHADRNFALAYFMREHGCFPDEADLHEALDLYFRCCAIETDVRRLAAVAATFANGGVCPVTERQVFQRETVKNTLSLMLSCGMYDFSGEYAFTVGLPAKSGVSGALMIVVPGVAGFALYSPRLGPKGNPQRGVEFSRRLVEAFPWHVYAPIVVDPGLG</sequence>
<feature type="binding site" evidence="6">
    <location>
        <position position="378"/>
    </location>
    <ligand>
        <name>substrate</name>
    </ligand>
</feature>
<dbReference type="FunFam" id="3.40.710.10:FF:000005">
    <property type="entry name" value="Glutaminase"/>
    <property type="match status" value="1"/>
</dbReference>
<evidence type="ECO:0000256" key="1">
    <source>
        <dbReference type="ARBA" id="ARBA00011076"/>
    </source>
</evidence>
<dbReference type="PANTHER" id="PTHR12544:SF29">
    <property type="entry name" value="GLUTAMINASE"/>
    <property type="match status" value="1"/>
</dbReference>
<evidence type="ECO:0000256" key="2">
    <source>
        <dbReference type="ARBA" id="ARBA00011881"/>
    </source>
</evidence>
<dbReference type="Proteomes" id="UP000245168">
    <property type="component" value="Unassembled WGS sequence"/>
</dbReference>
<dbReference type="OrthoDB" id="9788822at2"/>
<feature type="region of interest" description="Disordered" evidence="7">
    <location>
        <begin position="1"/>
        <end position="32"/>
    </location>
</feature>
<evidence type="ECO:0000256" key="3">
    <source>
        <dbReference type="ARBA" id="ARBA00012918"/>
    </source>
</evidence>
<dbReference type="Pfam" id="PF04960">
    <property type="entry name" value="Glutaminase"/>
    <property type="match status" value="1"/>
</dbReference>
<comment type="caution">
    <text evidence="8">The sequence shown here is derived from an EMBL/GenBank/DDBJ whole genome shotgun (WGS) entry which is preliminary data.</text>
</comment>
<reference evidence="9" key="1">
    <citation type="submission" date="2018-05" db="EMBL/GenBank/DDBJ databases">
        <authorList>
            <person name="Liu B.-T."/>
        </authorList>
    </citation>
    <scope>NUCLEOTIDE SEQUENCE [LARGE SCALE GENOMIC DNA]</scope>
    <source>
        <strain evidence="9">WD6-1</strain>
    </source>
</reference>
<dbReference type="RefSeq" id="WP_109251735.1">
    <property type="nucleotide sequence ID" value="NZ_QEXV01000001.1"/>
</dbReference>
<name>A0A2U2BWU8_9PROT</name>
<feature type="binding site" evidence="6">
    <location>
        <position position="180"/>
    </location>
    <ligand>
        <name>substrate</name>
    </ligand>
</feature>
<evidence type="ECO:0000256" key="7">
    <source>
        <dbReference type="SAM" id="MobiDB-lite"/>
    </source>
</evidence>
<dbReference type="GO" id="GO:0004359">
    <property type="term" value="F:glutaminase activity"/>
    <property type="evidence" value="ECO:0007669"/>
    <property type="project" value="UniProtKB-UniRule"/>
</dbReference>
<organism evidence="8 9">
    <name type="scientific">Marinicauda salina</name>
    <dbReference type="NCBI Taxonomy" id="2135793"/>
    <lineage>
        <taxon>Bacteria</taxon>
        <taxon>Pseudomonadati</taxon>
        <taxon>Pseudomonadota</taxon>
        <taxon>Alphaproteobacteria</taxon>
        <taxon>Maricaulales</taxon>
        <taxon>Maricaulaceae</taxon>
        <taxon>Marinicauda</taxon>
    </lineage>
</organism>
<gene>
    <name evidence="6 8" type="primary">glsA</name>
    <name evidence="8" type="ORF">DDZ18_02305</name>
</gene>
<feature type="binding site" evidence="6">
    <location>
        <position position="308"/>
    </location>
    <ligand>
        <name>substrate</name>
    </ligand>
</feature>
<comment type="catalytic activity">
    <reaction evidence="5 6">
        <text>L-glutamine + H2O = L-glutamate + NH4(+)</text>
        <dbReference type="Rhea" id="RHEA:15889"/>
        <dbReference type="ChEBI" id="CHEBI:15377"/>
        <dbReference type="ChEBI" id="CHEBI:28938"/>
        <dbReference type="ChEBI" id="CHEBI:29985"/>
        <dbReference type="ChEBI" id="CHEBI:58359"/>
        <dbReference type="EC" id="3.5.1.2"/>
    </reaction>
</comment>
<dbReference type="HAMAP" id="MF_00313">
    <property type="entry name" value="Glutaminase"/>
    <property type="match status" value="1"/>
</dbReference>
<feature type="binding site" evidence="6">
    <location>
        <position position="282"/>
    </location>
    <ligand>
        <name>substrate</name>
    </ligand>
</feature>
<evidence type="ECO:0000256" key="5">
    <source>
        <dbReference type="ARBA" id="ARBA00049534"/>
    </source>
</evidence>
<dbReference type="Gene3D" id="3.40.710.10">
    <property type="entry name" value="DD-peptidase/beta-lactamase superfamily"/>
    <property type="match status" value="1"/>
</dbReference>
<evidence type="ECO:0000313" key="8">
    <source>
        <dbReference type="EMBL" id="PWE18460.1"/>
    </source>
</evidence>
<feature type="binding site" evidence="6">
    <location>
        <position position="229"/>
    </location>
    <ligand>
        <name>substrate</name>
    </ligand>
</feature>
<dbReference type="EC" id="3.5.1.2" evidence="3 6"/>
<evidence type="ECO:0000313" key="9">
    <source>
        <dbReference type="Proteomes" id="UP000245168"/>
    </source>
</evidence>
<dbReference type="GO" id="GO:0006543">
    <property type="term" value="P:L-glutamine catabolic process"/>
    <property type="evidence" value="ECO:0007669"/>
    <property type="project" value="TreeGrafter"/>
</dbReference>
<feature type="binding site" evidence="6">
    <location>
        <position position="360"/>
    </location>
    <ligand>
        <name>substrate</name>
    </ligand>
</feature>
<dbReference type="AlphaFoldDB" id="A0A2U2BWU8"/>
<protein>
    <recommendedName>
        <fullName evidence="3 6">Glutaminase</fullName>
        <ecNumber evidence="3 6">3.5.1.2</ecNumber>
    </recommendedName>
</protein>
<evidence type="ECO:0000256" key="4">
    <source>
        <dbReference type="ARBA" id="ARBA00022801"/>
    </source>
</evidence>
<comment type="similarity">
    <text evidence="1 6">Belongs to the glutaminase family.</text>
</comment>
<evidence type="ECO:0000256" key="6">
    <source>
        <dbReference type="HAMAP-Rule" id="MF_00313"/>
    </source>
</evidence>
<dbReference type="SUPFAM" id="SSF56601">
    <property type="entry name" value="beta-lactamase/transpeptidase-like"/>
    <property type="match status" value="1"/>
</dbReference>
<dbReference type="InterPro" id="IPR012338">
    <property type="entry name" value="Beta-lactam/transpept-like"/>
</dbReference>
<feature type="binding site" evidence="6">
    <location>
        <position position="275"/>
    </location>
    <ligand>
        <name>substrate</name>
    </ligand>
</feature>
<dbReference type="EMBL" id="QEXV01000001">
    <property type="protein sequence ID" value="PWE18460.1"/>
    <property type="molecule type" value="Genomic_DNA"/>
</dbReference>
<dbReference type="GO" id="GO:0006537">
    <property type="term" value="P:glutamate biosynthetic process"/>
    <property type="evidence" value="ECO:0007669"/>
    <property type="project" value="TreeGrafter"/>
</dbReference>
<dbReference type="PANTHER" id="PTHR12544">
    <property type="entry name" value="GLUTAMINASE"/>
    <property type="match status" value="1"/>
</dbReference>
<keyword evidence="9" id="KW-1185">Reference proteome</keyword>
<comment type="subunit">
    <text evidence="2 6">Homotetramer.</text>
</comment>
<accession>A0A2U2BWU8</accession>